<evidence type="ECO:0000256" key="1">
    <source>
        <dbReference type="SAM" id="MobiDB-lite"/>
    </source>
</evidence>
<keyword evidence="3" id="KW-1185">Reference proteome</keyword>
<dbReference type="InterPro" id="IPR012434">
    <property type="entry name" value="DUF1631"/>
</dbReference>
<dbReference type="Pfam" id="PF07793">
    <property type="entry name" value="DUF1631"/>
    <property type="match status" value="1"/>
</dbReference>
<dbReference type="RefSeq" id="WP_087463205.1">
    <property type="nucleotide sequence ID" value="NZ_CP021425.1"/>
</dbReference>
<accession>A0A1Y0IFZ1</accession>
<dbReference type="KEGG" id="ome:OLMES_4429"/>
<evidence type="ECO:0000313" key="3">
    <source>
        <dbReference type="Proteomes" id="UP000196027"/>
    </source>
</evidence>
<evidence type="ECO:0000313" key="2">
    <source>
        <dbReference type="EMBL" id="ARU58425.1"/>
    </source>
</evidence>
<proteinExistence type="predicted"/>
<dbReference type="Proteomes" id="UP000196027">
    <property type="component" value="Chromosome"/>
</dbReference>
<dbReference type="OrthoDB" id="6188167at2"/>
<reference evidence="2 3" key="1">
    <citation type="submission" date="2017-05" db="EMBL/GenBank/DDBJ databases">
        <title>Genomic insights into alkan degradation activity of Oleiphilus messinensis.</title>
        <authorList>
            <person name="Kozyavkin S.A."/>
            <person name="Slesarev A.I."/>
            <person name="Golyshin P.N."/>
            <person name="Korzhenkov A."/>
            <person name="Golyshina O.N."/>
            <person name="Toshchakov S.V."/>
        </authorList>
    </citation>
    <scope>NUCLEOTIDE SEQUENCE [LARGE SCALE GENOMIC DNA]</scope>
    <source>
        <strain evidence="2 3">ME102</strain>
    </source>
</reference>
<organism evidence="2 3">
    <name type="scientific">Oleiphilus messinensis</name>
    <dbReference type="NCBI Taxonomy" id="141451"/>
    <lineage>
        <taxon>Bacteria</taxon>
        <taxon>Pseudomonadati</taxon>
        <taxon>Pseudomonadota</taxon>
        <taxon>Gammaproteobacteria</taxon>
        <taxon>Oceanospirillales</taxon>
        <taxon>Oleiphilaceae</taxon>
        <taxon>Oleiphilus</taxon>
    </lineage>
</organism>
<name>A0A1Y0IFZ1_9GAMM</name>
<dbReference type="EMBL" id="CP021425">
    <property type="protein sequence ID" value="ARU58425.1"/>
    <property type="molecule type" value="Genomic_DNA"/>
</dbReference>
<feature type="region of interest" description="Disordered" evidence="1">
    <location>
        <begin position="245"/>
        <end position="315"/>
    </location>
</feature>
<gene>
    <name evidence="2" type="ORF">OLMES_4429</name>
</gene>
<sequence length="820" mass="92950">MADTTYTSIADLPPVMDNVYHIFHAGLCKRFTSAYQRIEQSLRDEARCSNNMDVKENCVFAIEDAKDHQEEIAKTFAEALIRSFSDFQKQIEMPEAAPKPVAPSKLDLSHLSLVDDDALQEKIDTQSMVASAMKSCEYLLIPITSGIVQAYSSARVKQLVHPLSPTRVGECLEQALTLGKFKGTARSIVFHLFREELFDNLAPLYKEVIDIFQTFSIELAMQQAQTRSLNITTLEVMPVDIGFGGSTAKPATKKRAQAVSDAQLQARTQRDSANPLQIDAERITQEQPGNTGSETGQQRNNPNGHPTNKNDSAAPPYISAKETFIDIETWLRQNPVPDTLTFDAGFTSRLNYDGLSEHTEEDRTIISVSTKQLDKILANIQLEVLRDDSDWVMKLRAYLESRCNDLEVCVISPYQEGCIKLVNHALNYIEKEFHPGIARYLNSLRIAFVRLALTDKAFLKESMHPGKSLFDGLTYLSYGLNPGDKRIIKQLFRVVRAYSDGRSDDIGTEAEARTQADRQADRQAEHFAQIQHTLLNFIVSERSRIQEQEKKTLLELAAQKQRYLAFKTADAFIKTRLKSVSHRLAFHELLHTALRQVLAESYLSGGADGEQWRVTSQLFTALLWTSQANADEHDKHKLLRALPQLLIKLNTFFKKHNIALDIQSLIVKQITEIQKLITGGVDGRTLTDEDLSHSQTITYLLQKIKNETQEAYREKSLIGADHTDPAPFPPSVSQDTLQPGQWLAYWVDNNMQMCKYMFHFSPLDKYIFFNWEGDKQFERSTQHVQADLEQGYAKLLDTPIPLESAFRYVMKLSMAQMPTP</sequence>
<feature type="compositionally biased region" description="Polar residues" evidence="1">
    <location>
        <begin position="285"/>
        <end position="311"/>
    </location>
</feature>
<feature type="compositionally biased region" description="Polar residues" evidence="1">
    <location>
        <begin position="260"/>
        <end position="275"/>
    </location>
</feature>
<dbReference type="AlphaFoldDB" id="A0A1Y0IFZ1"/>
<protein>
    <submittedName>
        <fullName evidence="2">Thymidine phosphorylase</fullName>
    </submittedName>
</protein>